<dbReference type="Pfam" id="PF14486">
    <property type="entry name" value="DUF4432"/>
    <property type="match status" value="1"/>
</dbReference>
<evidence type="ECO:0000313" key="2">
    <source>
        <dbReference type="Proteomes" id="UP000886829"/>
    </source>
</evidence>
<organism evidence="1 2">
    <name type="scientific">Candidatus Anaerobiospirillum pullistercoris</name>
    <dbReference type="NCBI Taxonomy" id="2838452"/>
    <lineage>
        <taxon>Bacteria</taxon>
        <taxon>Pseudomonadati</taxon>
        <taxon>Pseudomonadota</taxon>
        <taxon>Gammaproteobacteria</taxon>
        <taxon>Aeromonadales</taxon>
        <taxon>Succinivibrionaceae</taxon>
        <taxon>Anaerobiospirillum</taxon>
    </lineage>
</organism>
<dbReference type="InterPro" id="IPR027839">
    <property type="entry name" value="DUF4432"/>
</dbReference>
<dbReference type="GO" id="GO:0005975">
    <property type="term" value="P:carbohydrate metabolic process"/>
    <property type="evidence" value="ECO:0007669"/>
    <property type="project" value="InterPro"/>
</dbReference>
<accession>A0A9D1WBY4</accession>
<reference evidence="1" key="2">
    <citation type="submission" date="2021-04" db="EMBL/GenBank/DDBJ databases">
        <authorList>
            <person name="Gilroy R."/>
        </authorList>
    </citation>
    <scope>NUCLEOTIDE SEQUENCE</scope>
    <source>
        <strain evidence="1">USASDec5-558</strain>
    </source>
</reference>
<reference evidence="1" key="1">
    <citation type="journal article" date="2021" name="PeerJ">
        <title>Extensive microbial diversity within the chicken gut microbiome revealed by metagenomics and culture.</title>
        <authorList>
            <person name="Gilroy R."/>
            <person name="Ravi A."/>
            <person name="Getino M."/>
            <person name="Pursley I."/>
            <person name="Horton D.L."/>
            <person name="Alikhan N.F."/>
            <person name="Baker D."/>
            <person name="Gharbi K."/>
            <person name="Hall N."/>
            <person name="Watson M."/>
            <person name="Adriaenssens E.M."/>
            <person name="Foster-Nyarko E."/>
            <person name="Jarju S."/>
            <person name="Secka A."/>
            <person name="Antonio M."/>
            <person name="Oren A."/>
            <person name="Chaudhuri R.R."/>
            <person name="La Ragione R."/>
            <person name="Hildebrand F."/>
            <person name="Pallen M.J."/>
        </authorList>
    </citation>
    <scope>NUCLEOTIDE SEQUENCE</scope>
    <source>
        <strain evidence="1">USASDec5-558</strain>
    </source>
</reference>
<dbReference type="CDD" id="cd09023">
    <property type="entry name" value="Aldose_epim_Ec_c4013"/>
    <property type="match status" value="1"/>
</dbReference>
<name>A0A9D1WBY4_9GAMM</name>
<sequence>MADSALERLAYCGNSYQLFGVEEQRLVGGRADGLRVLEVKNGRGLQLSILLDRGCGIARLSYKGINCSFLSASGLRHPAYFEYQQGGFLRNFHAGFLTNSGIFNVGVDGEDDGEELFLHGDLDNTPATSFSHDIVTDDDGKSFIEIKATIPVERIGYHKVVLKRTFRVALEDDYFTIHDHFTNTGSTTCPMMLLYHMNMGYPLLDQDAQLFINSSSIKPRTELAAGETEKWAEILPPTPNYPERCYYHDFAKRADATAAIYQPKHDIGLAISFDNAQLPYFCEWKQYGYRDYTLGLEPGNSHCDGRAKMRADGTLQFLEPQESKDYDIKVTLFSGKERFAQLQQSVTAGEHKLEPLE</sequence>
<dbReference type="GO" id="GO:0003824">
    <property type="term" value="F:catalytic activity"/>
    <property type="evidence" value="ECO:0007669"/>
    <property type="project" value="InterPro"/>
</dbReference>
<gene>
    <name evidence="1" type="ORF">H9850_02745</name>
</gene>
<dbReference type="Proteomes" id="UP000886829">
    <property type="component" value="Unassembled WGS sequence"/>
</dbReference>
<dbReference type="Gene3D" id="2.70.98.10">
    <property type="match status" value="1"/>
</dbReference>
<dbReference type="SUPFAM" id="SSF74650">
    <property type="entry name" value="Galactose mutarotase-like"/>
    <property type="match status" value="1"/>
</dbReference>
<proteinExistence type="predicted"/>
<dbReference type="EMBL" id="DXEV01000050">
    <property type="protein sequence ID" value="HIX56371.1"/>
    <property type="molecule type" value="Genomic_DNA"/>
</dbReference>
<comment type="caution">
    <text evidence="1">The sequence shown here is derived from an EMBL/GenBank/DDBJ whole genome shotgun (WGS) entry which is preliminary data.</text>
</comment>
<dbReference type="AlphaFoldDB" id="A0A9D1WBY4"/>
<dbReference type="InterPro" id="IPR011013">
    <property type="entry name" value="Gal_mutarotase_sf_dom"/>
</dbReference>
<protein>
    <submittedName>
        <fullName evidence="1">Aldose 1-epimerase family protein</fullName>
    </submittedName>
</protein>
<dbReference type="GO" id="GO:0030246">
    <property type="term" value="F:carbohydrate binding"/>
    <property type="evidence" value="ECO:0007669"/>
    <property type="project" value="InterPro"/>
</dbReference>
<evidence type="ECO:0000313" key="1">
    <source>
        <dbReference type="EMBL" id="HIX56371.1"/>
    </source>
</evidence>
<dbReference type="InterPro" id="IPR014718">
    <property type="entry name" value="GH-type_carb-bd"/>
</dbReference>